<dbReference type="AlphaFoldDB" id="A0A0L0F6N0"/>
<organism evidence="3 4">
    <name type="scientific">Sphaeroforma arctica JP610</name>
    <dbReference type="NCBI Taxonomy" id="667725"/>
    <lineage>
        <taxon>Eukaryota</taxon>
        <taxon>Ichthyosporea</taxon>
        <taxon>Ichthyophonida</taxon>
        <taxon>Sphaeroforma</taxon>
    </lineage>
</organism>
<evidence type="ECO:0000313" key="4">
    <source>
        <dbReference type="Proteomes" id="UP000054560"/>
    </source>
</evidence>
<feature type="region of interest" description="Disordered" evidence="1">
    <location>
        <begin position="38"/>
        <end position="62"/>
    </location>
</feature>
<keyword evidence="4" id="KW-1185">Reference proteome</keyword>
<evidence type="ECO:0000313" key="3">
    <source>
        <dbReference type="EMBL" id="KNC72289.1"/>
    </source>
</evidence>
<feature type="non-terminal residue" evidence="3">
    <location>
        <position position="62"/>
    </location>
</feature>
<sequence>MSDIIYNIPLDIHGPNAWDDSALIEAYDRATGNWESKLDEKKRTKNRKKLTARGPKGVSRWK</sequence>
<dbReference type="Proteomes" id="UP000054560">
    <property type="component" value="Unassembled WGS sequence"/>
</dbReference>
<name>A0A0L0F6N0_9EUKA</name>
<proteinExistence type="predicted"/>
<protein>
    <recommendedName>
        <fullName evidence="2">Survival Motor Neuron Gemin2-binding domain-containing protein</fullName>
    </recommendedName>
</protein>
<feature type="domain" description="Survival Motor Neuron Gemin2-binding" evidence="2">
    <location>
        <begin position="16"/>
        <end position="30"/>
    </location>
</feature>
<dbReference type="RefSeq" id="XP_014146191.1">
    <property type="nucleotide sequence ID" value="XM_014290716.1"/>
</dbReference>
<dbReference type="InterPro" id="IPR049481">
    <property type="entry name" value="SMN_G2-BD"/>
</dbReference>
<reference evidence="3 4" key="1">
    <citation type="submission" date="2011-02" db="EMBL/GenBank/DDBJ databases">
        <title>The Genome Sequence of Sphaeroforma arctica JP610.</title>
        <authorList>
            <consortium name="The Broad Institute Genome Sequencing Platform"/>
            <person name="Russ C."/>
            <person name="Cuomo C."/>
            <person name="Young S.K."/>
            <person name="Zeng Q."/>
            <person name="Gargeya S."/>
            <person name="Alvarado L."/>
            <person name="Berlin A."/>
            <person name="Chapman S.B."/>
            <person name="Chen Z."/>
            <person name="Freedman E."/>
            <person name="Gellesch M."/>
            <person name="Goldberg J."/>
            <person name="Griggs A."/>
            <person name="Gujja S."/>
            <person name="Heilman E."/>
            <person name="Heiman D."/>
            <person name="Howarth C."/>
            <person name="Mehta T."/>
            <person name="Neiman D."/>
            <person name="Pearson M."/>
            <person name="Roberts A."/>
            <person name="Saif S."/>
            <person name="Shea T."/>
            <person name="Shenoy N."/>
            <person name="Sisk P."/>
            <person name="Stolte C."/>
            <person name="Sykes S."/>
            <person name="White J."/>
            <person name="Yandava C."/>
            <person name="Burger G."/>
            <person name="Gray M.W."/>
            <person name="Holland P.W.H."/>
            <person name="King N."/>
            <person name="Lang F.B.F."/>
            <person name="Roger A.J."/>
            <person name="Ruiz-Trillo I."/>
            <person name="Haas B."/>
            <person name="Nusbaum C."/>
            <person name="Birren B."/>
        </authorList>
    </citation>
    <scope>NUCLEOTIDE SEQUENCE [LARGE SCALE GENOMIC DNA]</scope>
    <source>
        <strain evidence="3 4">JP610</strain>
    </source>
</reference>
<evidence type="ECO:0000259" key="2">
    <source>
        <dbReference type="Pfam" id="PF20636"/>
    </source>
</evidence>
<dbReference type="Pfam" id="PF20636">
    <property type="entry name" value="SMN_G2-BD"/>
    <property type="match status" value="1"/>
</dbReference>
<gene>
    <name evidence="3" type="ORF">SARC_15157</name>
</gene>
<dbReference type="GeneID" id="25915661"/>
<evidence type="ECO:0000256" key="1">
    <source>
        <dbReference type="SAM" id="MobiDB-lite"/>
    </source>
</evidence>
<dbReference type="OrthoDB" id="197400at2759"/>
<accession>A0A0L0F6N0</accession>
<dbReference type="EMBL" id="KQ247295">
    <property type="protein sequence ID" value="KNC72289.1"/>
    <property type="molecule type" value="Genomic_DNA"/>
</dbReference>